<dbReference type="Proteomes" id="UP000789920">
    <property type="component" value="Unassembled WGS sequence"/>
</dbReference>
<reference evidence="1" key="1">
    <citation type="submission" date="2021-06" db="EMBL/GenBank/DDBJ databases">
        <authorList>
            <person name="Kallberg Y."/>
            <person name="Tangrot J."/>
            <person name="Rosling A."/>
        </authorList>
    </citation>
    <scope>NUCLEOTIDE SEQUENCE</scope>
    <source>
        <strain evidence="1">MA461A</strain>
    </source>
</reference>
<evidence type="ECO:0000313" key="1">
    <source>
        <dbReference type="EMBL" id="CAG8789386.1"/>
    </source>
</evidence>
<sequence length="139" mass="15767">EHTGGNFIQSTDLALEWLTTFQYDGVNKLTISFIETYGAQHLILITKTRVKPDLGNPSQALDYHFGQPKALRSDKYNNQTINHRKTESDAGYDVKCPKAKDNKLINLFDEICAKLDAPHQRKGELLSLRPYSIGIMNDE</sequence>
<dbReference type="EMBL" id="CAJVQC010050677">
    <property type="protein sequence ID" value="CAG8789386.1"/>
    <property type="molecule type" value="Genomic_DNA"/>
</dbReference>
<accession>A0ACA9RDL4</accession>
<feature type="non-terminal residue" evidence="1">
    <location>
        <position position="139"/>
    </location>
</feature>
<name>A0ACA9RDL4_9GLOM</name>
<comment type="caution">
    <text evidence="1">The sequence shown here is derived from an EMBL/GenBank/DDBJ whole genome shotgun (WGS) entry which is preliminary data.</text>
</comment>
<organism evidence="1 2">
    <name type="scientific">Racocetra persica</name>
    <dbReference type="NCBI Taxonomy" id="160502"/>
    <lineage>
        <taxon>Eukaryota</taxon>
        <taxon>Fungi</taxon>
        <taxon>Fungi incertae sedis</taxon>
        <taxon>Mucoromycota</taxon>
        <taxon>Glomeromycotina</taxon>
        <taxon>Glomeromycetes</taxon>
        <taxon>Diversisporales</taxon>
        <taxon>Gigasporaceae</taxon>
        <taxon>Racocetra</taxon>
    </lineage>
</organism>
<evidence type="ECO:0000313" key="2">
    <source>
        <dbReference type="Proteomes" id="UP000789920"/>
    </source>
</evidence>
<proteinExistence type="predicted"/>
<protein>
    <submittedName>
        <fullName evidence="1">11353_t:CDS:1</fullName>
    </submittedName>
</protein>
<feature type="non-terminal residue" evidence="1">
    <location>
        <position position="1"/>
    </location>
</feature>
<gene>
    <name evidence="1" type="ORF">RPERSI_LOCUS18880</name>
</gene>
<keyword evidence="2" id="KW-1185">Reference proteome</keyword>